<keyword evidence="8 9" id="KW-0131">Cell cycle</keyword>
<keyword evidence="13" id="KW-1185">Reference proteome</keyword>
<evidence type="ECO:0000256" key="2">
    <source>
        <dbReference type="ARBA" id="ARBA00022475"/>
    </source>
</evidence>
<dbReference type="InterPro" id="IPR005548">
    <property type="entry name" value="Cell_div_FtsQ/DivIB_C"/>
</dbReference>
<dbReference type="Proteomes" id="UP001500791">
    <property type="component" value="Unassembled WGS sequence"/>
</dbReference>
<evidence type="ECO:0000256" key="4">
    <source>
        <dbReference type="ARBA" id="ARBA00022618"/>
    </source>
</evidence>
<dbReference type="PANTHER" id="PTHR35851">
    <property type="entry name" value="CELL DIVISION PROTEIN FTSQ"/>
    <property type="match status" value="1"/>
</dbReference>
<dbReference type="InterPro" id="IPR013685">
    <property type="entry name" value="POTRA_FtsQ_type"/>
</dbReference>
<keyword evidence="5 9" id="KW-0812">Transmembrane</keyword>
<keyword evidence="3 9" id="KW-0997">Cell inner membrane</keyword>
<protein>
    <recommendedName>
        <fullName evidence="9">Cell division protein FtsQ</fullName>
    </recommendedName>
</protein>
<organism evidence="12 13">
    <name type="scientific">Brevundimonas terrae</name>
    <dbReference type="NCBI Taxonomy" id="363631"/>
    <lineage>
        <taxon>Bacteria</taxon>
        <taxon>Pseudomonadati</taxon>
        <taxon>Pseudomonadota</taxon>
        <taxon>Alphaproteobacteria</taxon>
        <taxon>Caulobacterales</taxon>
        <taxon>Caulobacteraceae</taxon>
        <taxon>Brevundimonas</taxon>
    </lineage>
</organism>
<comment type="similarity">
    <text evidence="9">Belongs to the FtsQ/DivIB family. FtsQ subfamily.</text>
</comment>
<proteinExistence type="inferred from homology"/>
<evidence type="ECO:0000256" key="7">
    <source>
        <dbReference type="ARBA" id="ARBA00023136"/>
    </source>
</evidence>
<evidence type="ECO:0000259" key="11">
    <source>
        <dbReference type="PROSITE" id="PS51779"/>
    </source>
</evidence>
<gene>
    <name evidence="9 12" type="primary">ftsQ</name>
    <name evidence="12" type="ORF">GCM10009093_16170</name>
</gene>
<accession>A0ABP3I4X7</accession>
<dbReference type="HAMAP" id="MF_00911">
    <property type="entry name" value="FtsQ_subfam"/>
    <property type="match status" value="1"/>
</dbReference>
<evidence type="ECO:0000256" key="3">
    <source>
        <dbReference type="ARBA" id="ARBA00022519"/>
    </source>
</evidence>
<keyword evidence="4 9" id="KW-0132">Cell division</keyword>
<reference evidence="13" key="1">
    <citation type="journal article" date="2019" name="Int. J. Syst. Evol. Microbiol.">
        <title>The Global Catalogue of Microorganisms (GCM) 10K type strain sequencing project: providing services to taxonomists for standard genome sequencing and annotation.</title>
        <authorList>
            <consortium name="The Broad Institute Genomics Platform"/>
            <consortium name="The Broad Institute Genome Sequencing Center for Infectious Disease"/>
            <person name="Wu L."/>
            <person name="Ma J."/>
        </authorList>
    </citation>
    <scope>NUCLEOTIDE SEQUENCE [LARGE SCALE GENOMIC DNA]</scope>
    <source>
        <strain evidence="13">JCM 13476</strain>
    </source>
</reference>
<evidence type="ECO:0000256" key="9">
    <source>
        <dbReference type="HAMAP-Rule" id="MF_00911"/>
    </source>
</evidence>
<feature type="transmembrane region" description="Helical" evidence="9">
    <location>
        <begin position="38"/>
        <end position="58"/>
    </location>
</feature>
<evidence type="ECO:0000313" key="13">
    <source>
        <dbReference type="Proteomes" id="UP001500791"/>
    </source>
</evidence>
<comment type="subcellular location">
    <subcellularLocation>
        <location evidence="9">Cell inner membrane</location>
        <topology evidence="9">Single-pass type II membrane protein</topology>
    </subcellularLocation>
    <subcellularLocation>
        <location evidence="1">Membrane</location>
    </subcellularLocation>
    <text evidence="9">Localizes to the division septum.</text>
</comment>
<dbReference type="PROSITE" id="PS51779">
    <property type="entry name" value="POTRA"/>
    <property type="match status" value="1"/>
</dbReference>
<evidence type="ECO:0000313" key="12">
    <source>
        <dbReference type="EMBL" id="GAA0390317.1"/>
    </source>
</evidence>
<evidence type="ECO:0000256" key="6">
    <source>
        <dbReference type="ARBA" id="ARBA00022989"/>
    </source>
</evidence>
<dbReference type="RefSeq" id="WP_167176617.1">
    <property type="nucleotide sequence ID" value="NZ_BAAAEJ010000007.1"/>
</dbReference>
<dbReference type="EMBL" id="BAAAEJ010000007">
    <property type="protein sequence ID" value="GAA0390317.1"/>
    <property type="molecule type" value="Genomic_DNA"/>
</dbReference>
<dbReference type="Gene3D" id="3.10.20.310">
    <property type="entry name" value="membrane protein fhac"/>
    <property type="match status" value="1"/>
</dbReference>
<evidence type="ECO:0000256" key="10">
    <source>
        <dbReference type="SAM" id="MobiDB-lite"/>
    </source>
</evidence>
<comment type="function">
    <text evidence="9">Essential cell division protein.</text>
</comment>
<dbReference type="Pfam" id="PF08478">
    <property type="entry name" value="POTRA_1"/>
    <property type="match status" value="1"/>
</dbReference>
<keyword evidence="7 9" id="KW-0472">Membrane</keyword>
<dbReference type="Pfam" id="PF03799">
    <property type="entry name" value="FtsQ_DivIB_C"/>
    <property type="match status" value="1"/>
</dbReference>
<dbReference type="GO" id="GO:0051301">
    <property type="term" value="P:cell division"/>
    <property type="evidence" value="ECO:0007669"/>
    <property type="project" value="UniProtKB-KW"/>
</dbReference>
<dbReference type="InterPro" id="IPR026579">
    <property type="entry name" value="FtsQ"/>
</dbReference>
<feature type="domain" description="POTRA" evidence="11">
    <location>
        <begin position="80"/>
        <end position="148"/>
    </location>
</feature>
<evidence type="ECO:0000256" key="1">
    <source>
        <dbReference type="ARBA" id="ARBA00004370"/>
    </source>
</evidence>
<feature type="region of interest" description="Disordered" evidence="10">
    <location>
        <begin position="1"/>
        <end position="26"/>
    </location>
</feature>
<keyword evidence="6 9" id="KW-1133">Transmembrane helix</keyword>
<comment type="caution">
    <text evidence="12">The sequence shown here is derived from an EMBL/GenBank/DDBJ whole genome shotgun (WGS) entry which is preliminary data.</text>
</comment>
<dbReference type="PANTHER" id="PTHR35851:SF1">
    <property type="entry name" value="CELL DIVISION PROTEIN FTSQ"/>
    <property type="match status" value="1"/>
</dbReference>
<keyword evidence="2 9" id="KW-1003">Cell membrane</keyword>
<dbReference type="InterPro" id="IPR034746">
    <property type="entry name" value="POTRA"/>
</dbReference>
<name>A0ABP3I4X7_9CAUL</name>
<sequence length="279" mass="30035">MPAVVRGGKRQSGKGQAARGKPQGRMDAVGRMDMSPRVVVACLIGGVAVLAAVLATGARAERISASVQEKFDTVTVGMGLKLDKVHVTGASPEALGPVQRAVGLYQNQPMVSLDLEAVRQRVEQVGWVKEARVVRLLPDTIIVDVKEHNRLAVWQLGGKAQVIDADGLVINGADAGRYPELPLVVGKGADQAAADIVPLLRQRPNLMQRVDALVRVDERRWDLRLKGGGIIQLPAVDQDSALIRLDALDQRERLLDLGFARVDLRTPEEVAIRPSEGDA</sequence>
<evidence type="ECO:0000256" key="5">
    <source>
        <dbReference type="ARBA" id="ARBA00022692"/>
    </source>
</evidence>
<evidence type="ECO:0000256" key="8">
    <source>
        <dbReference type="ARBA" id="ARBA00023306"/>
    </source>
</evidence>